<reference evidence="1 2" key="1">
    <citation type="submission" date="2022-12" db="EMBL/GenBank/DDBJ databases">
        <title>Hymenobacter canadensis sp. nov. isolated from lake water of the Cambridge Bay, Canada.</title>
        <authorList>
            <person name="Kim W.H."/>
            <person name="Lee Y.M."/>
        </authorList>
    </citation>
    <scope>NUCLEOTIDE SEQUENCE [LARGE SCALE GENOMIC DNA]</scope>
    <source>
        <strain evidence="1 2">PAMC 29467</strain>
    </source>
</reference>
<gene>
    <name evidence="1" type="ORF">O3303_02345</name>
</gene>
<sequence length="48" mass="5323">MSADFRLEMKAESDFLIVEFPLFAMDENKNGLLVSKQTVQKTGSSATP</sequence>
<dbReference type="RefSeq" id="WP_269560462.1">
    <property type="nucleotide sequence ID" value="NZ_CP114767.1"/>
</dbReference>
<dbReference type="EMBL" id="CP114767">
    <property type="protein sequence ID" value="WBA42407.1"/>
    <property type="molecule type" value="Genomic_DNA"/>
</dbReference>
<dbReference type="Proteomes" id="UP001211005">
    <property type="component" value="Chromosome"/>
</dbReference>
<proteinExistence type="predicted"/>
<accession>A0ABY7LPQ6</accession>
<evidence type="ECO:0000313" key="2">
    <source>
        <dbReference type="Proteomes" id="UP001211005"/>
    </source>
</evidence>
<evidence type="ECO:0000313" key="1">
    <source>
        <dbReference type="EMBL" id="WBA42407.1"/>
    </source>
</evidence>
<protein>
    <submittedName>
        <fullName evidence="1">Uncharacterized protein</fullName>
    </submittedName>
</protein>
<organism evidence="1 2">
    <name type="scientific">Hymenobacter canadensis</name>
    <dbReference type="NCBI Taxonomy" id="2999067"/>
    <lineage>
        <taxon>Bacteria</taxon>
        <taxon>Pseudomonadati</taxon>
        <taxon>Bacteroidota</taxon>
        <taxon>Cytophagia</taxon>
        <taxon>Cytophagales</taxon>
        <taxon>Hymenobacteraceae</taxon>
        <taxon>Hymenobacter</taxon>
    </lineage>
</organism>
<keyword evidence="2" id="KW-1185">Reference proteome</keyword>
<name>A0ABY7LPQ6_9BACT</name>